<proteinExistence type="predicted"/>
<evidence type="ECO:0000256" key="3">
    <source>
        <dbReference type="ARBA" id="ARBA00022692"/>
    </source>
</evidence>
<evidence type="ECO:0000256" key="6">
    <source>
        <dbReference type="SAM" id="MobiDB-lite"/>
    </source>
</evidence>
<dbReference type="GO" id="GO:0005886">
    <property type="term" value="C:plasma membrane"/>
    <property type="evidence" value="ECO:0007669"/>
    <property type="project" value="UniProtKB-SubCell"/>
</dbReference>
<gene>
    <name evidence="9" type="ORF">SAMN05421748_15013</name>
</gene>
<accession>A0A285KN85</accession>
<dbReference type="EMBL" id="OBDY01000050">
    <property type="protein sequence ID" value="SNY74070.1"/>
    <property type="molecule type" value="Genomic_DNA"/>
</dbReference>
<sequence length="414" mass="41961">MTSSALAVPAFRRLWIAGLVSDAGDWLMFIALPLVVLQLTGSALGTSFAFLLELAPPVLIAPLAGRVADRLPRRLVMVVAMLAQACSLLPLLAVHDRSDLPILYGVIVAHASFAAFFEPAKNAMLPALVGPGRAVSANALVGLNNDLGRLAGGPLGGVLLAVAGLSGVVLVDIATYLVAASLVATLPRERARPAVRPAGRPKSGPAVRAPIVVAFVAAVAQGLFLLLFVFFVTDILGGAAADVGVLRGVQAVGAIAAGVVLGMLGARLDIVRLTIAGSIVFTVLTALTWNLSFLTHAMPVYVVLFAIIGAPGVLLGAGLTSLLQQASDDSRRGSAFAAFGLAQAIGQALGLLAGGLLQSVSGTLPLLEAQAGTYAVAAMLALILLRTTGRRQNASRSASPVSATSRSSSTGGIA</sequence>
<feature type="transmembrane region" description="Helical" evidence="7">
    <location>
        <begin position="207"/>
        <end position="232"/>
    </location>
</feature>
<organism evidence="9 10">
    <name type="scientific">Paractinoplanes atraurantiacus</name>
    <dbReference type="NCBI Taxonomy" id="1036182"/>
    <lineage>
        <taxon>Bacteria</taxon>
        <taxon>Bacillati</taxon>
        <taxon>Actinomycetota</taxon>
        <taxon>Actinomycetes</taxon>
        <taxon>Micromonosporales</taxon>
        <taxon>Micromonosporaceae</taxon>
        <taxon>Paractinoplanes</taxon>
    </lineage>
</organism>
<feature type="transmembrane region" description="Helical" evidence="7">
    <location>
        <begin position="155"/>
        <end position="186"/>
    </location>
</feature>
<keyword evidence="2" id="KW-1003">Cell membrane</keyword>
<feature type="transmembrane region" description="Helical" evidence="7">
    <location>
        <begin position="244"/>
        <end position="266"/>
    </location>
</feature>
<reference evidence="9 10" key="1">
    <citation type="submission" date="2017-09" db="EMBL/GenBank/DDBJ databases">
        <authorList>
            <person name="Ehlers B."/>
            <person name="Leendertz F.H."/>
        </authorList>
    </citation>
    <scope>NUCLEOTIDE SEQUENCE [LARGE SCALE GENOMIC DNA]</scope>
    <source>
        <strain evidence="9 10">CGMCC 4.6857</strain>
    </source>
</reference>
<dbReference type="PROSITE" id="PS50850">
    <property type="entry name" value="MFS"/>
    <property type="match status" value="1"/>
</dbReference>
<feature type="transmembrane region" description="Helical" evidence="7">
    <location>
        <begin position="273"/>
        <end position="294"/>
    </location>
</feature>
<evidence type="ECO:0000259" key="8">
    <source>
        <dbReference type="PROSITE" id="PS50850"/>
    </source>
</evidence>
<dbReference type="RefSeq" id="WP_179855698.1">
    <property type="nucleotide sequence ID" value="NZ_OBDY01000050.1"/>
</dbReference>
<dbReference type="InterPro" id="IPR011701">
    <property type="entry name" value="MFS"/>
</dbReference>
<comment type="subcellular location">
    <subcellularLocation>
        <location evidence="1">Cell membrane</location>
        <topology evidence="1">Multi-pass membrane protein</topology>
    </subcellularLocation>
</comment>
<dbReference type="CDD" id="cd06173">
    <property type="entry name" value="MFS_MefA_like"/>
    <property type="match status" value="1"/>
</dbReference>
<keyword evidence="10" id="KW-1185">Reference proteome</keyword>
<dbReference type="InterPro" id="IPR020846">
    <property type="entry name" value="MFS_dom"/>
</dbReference>
<feature type="transmembrane region" description="Helical" evidence="7">
    <location>
        <begin position="335"/>
        <end position="357"/>
    </location>
</feature>
<dbReference type="Pfam" id="PF07690">
    <property type="entry name" value="MFS_1"/>
    <property type="match status" value="1"/>
</dbReference>
<dbReference type="AlphaFoldDB" id="A0A285KN85"/>
<dbReference type="PANTHER" id="PTHR23513:SF6">
    <property type="entry name" value="MAJOR FACILITATOR SUPERFAMILY ASSOCIATED DOMAIN-CONTAINING PROTEIN"/>
    <property type="match status" value="1"/>
</dbReference>
<dbReference type="PANTHER" id="PTHR23513">
    <property type="entry name" value="INTEGRAL MEMBRANE EFFLUX PROTEIN-RELATED"/>
    <property type="match status" value="1"/>
</dbReference>
<dbReference type="InterPro" id="IPR036259">
    <property type="entry name" value="MFS_trans_sf"/>
</dbReference>
<evidence type="ECO:0000313" key="9">
    <source>
        <dbReference type="EMBL" id="SNY74070.1"/>
    </source>
</evidence>
<feature type="transmembrane region" description="Helical" evidence="7">
    <location>
        <begin position="300"/>
        <end position="323"/>
    </location>
</feature>
<dbReference type="SUPFAM" id="SSF103473">
    <property type="entry name" value="MFS general substrate transporter"/>
    <property type="match status" value="1"/>
</dbReference>
<dbReference type="Proteomes" id="UP000219612">
    <property type="component" value="Unassembled WGS sequence"/>
</dbReference>
<feature type="transmembrane region" description="Helical" evidence="7">
    <location>
        <begin position="369"/>
        <end position="387"/>
    </location>
</feature>
<feature type="transmembrane region" description="Helical" evidence="7">
    <location>
        <begin position="100"/>
        <end position="117"/>
    </location>
</feature>
<feature type="transmembrane region" description="Helical" evidence="7">
    <location>
        <begin position="75"/>
        <end position="94"/>
    </location>
</feature>
<evidence type="ECO:0000256" key="7">
    <source>
        <dbReference type="SAM" id="Phobius"/>
    </source>
</evidence>
<dbReference type="Gene3D" id="1.20.1250.20">
    <property type="entry name" value="MFS general substrate transporter like domains"/>
    <property type="match status" value="1"/>
</dbReference>
<evidence type="ECO:0000313" key="10">
    <source>
        <dbReference type="Proteomes" id="UP000219612"/>
    </source>
</evidence>
<protein>
    <submittedName>
        <fullName evidence="9">Transmembrane secretion effector</fullName>
    </submittedName>
</protein>
<evidence type="ECO:0000256" key="1">
    <source>
        <dbReference type="ARBA" id="ARBA00004651"/>
    </source>
</evidence>
<evidence type="ECO:0000256" key="5">
    <source>
        <dbReference type="ARBA" id="ARBA00023136"/>
    </source>
</evidence>
<dbReference type="GO" id="GO:0022857">
    <property type="term" value="F:transmembrane transporter activity"/>
    <property type="evidence" value="ECO:0007669"/>
    <property type="project" value="InterPro"/>
</dbReference>
<feature type="region of interest" description="Disordered" evidence="6">
    <location>
        <begin position="395"/>
        <end position="414"/>
    </location>
</feature>
<feature type="domain" description="Major facilitator superfamily (MFS) profile" evidence="8">
    <location>
        <begin position="206"/>
        <end position="414"/>
    </location>
</feature>
<keyword evidence="4 7" id="KW-1133">Transmembrane helix</keyword>
<evidence type="ECO:0000256" key="2">
    <source>
        <dbReference type="ARBA" id="ARBA00022475"/>
    </source>
</evidence>
<keyword evidence="3 7" id="KW-0812">Transmembrane</keyword>
<evidence type="ECO:0000256" key="4">
    <source>
        <dbReference type="ARBA" id="ARBA00022989"/>
    </source>
</evidence>
<name>A0A285KN85_9ACTN</name>
<keyword evidence="5 7" id="KW-0472">Membrane</keyword>
<feature type="transmembrane region" description="Helical" evidence="7">
    <location>
        <begin position="26"/>
        <end position="54"/>
    </location>
</feature>